<evidence type="ECO:0000256" key="4">
    <source>
        <dbReference type="SAM" id="Phobius"/>
    </source>
</evidence>
<proteinExistence type="inferred from homology"/>
<feature type="domain" description="Multidrug resistance protein MdtA-like beta-barrel" evidence="7">
    <location>
        <begin position="218"/>
        <end position="300"/>
    </location>
</feature>
<dbReference type="PANTHER" id="PTHR30158">
    <property type="entry name" value="ACRA/E-RELATED COMPONENT OF DRUG EFFLUX TRANSPORTER"/>
    <property type="match status" value="1"/>
</dbReference>
<evidence type="ECO:0000259" key="6">
    <source>
        <dbReference type="Pfam" id="PF25917"/>
    </source>
</evidence>
<keyword evidence="4" id="KW-1133">Transmembrane helix</keyword>
<dbReference type="Proteomes" id="UP000321907">
    <property type="component" value="Unassembled WGS sequence"/>
</dbReference>
<comment type="caution">
    <text evidence="9">The sequence shown here is derived from an EMBL/GenBank/DDBJ whole genome shotgun (WGS) entry which is preliminary data.</text>
</comment>
<sequence length="396" mass="42871">MSKRTKTFISVGGIFAILAIAVFFFISAAGPKSQPATTAPPPKPVEFVNPTIDTIQSWDEYSGRFEASQRVDVRARVGGFIDRVHFRDGQIVKKGQVLYTIDQRPFQIEVDRAKADLLQARTALLQSENNFSRVENLKESGAVSLEEYDQREQAVSVARAQVQSMETRVRAAELELSWTQVKAPITGRISRDLVNAGNIVSGGNSNATVLTSIVATSPLYFYFSVPEDDYLRYARQAPGSGHSGSVPVRVELADENGFSHTGSVDFVNNEVNRSTGAMQFRATFKNDDGLLEPGLYGRAQFLSRPDYPATMIPDKAIGTNQTVKFVYTIGADSTVQVTPIEPGRLYKGSERIVTSGLAPDARVITSNLGAIAPGMKVAPRSTASSSTSPAPAAALK</sequence>
<dbReference type="InterPro" id="IPR058625">
    <property type="entry name" value="MdtA-like_BSH"/>
</dbReference>
<dbReference type="RefSeq" id="WP_147931135.1">
    <property type="nucleotide sequence ID" value="NZ_VOXD01000018.1"/>
</dbReference>
<dbReference type="InterPro" id="IPR058624">
    <property type="entry name" value="MdtA-like_HH"/>
</dbReference>
<comment type="subcellular location">
    <subcellularLocation>
        <location evidence="1">Cell envelope</location>
    </subcellularLocation>
</comment>
<dbReference type="Gene3D" id="2.40.30.170">
    <property type="match status" value="1"/>
</dbReference>
<dbReference type="InterPro" id="IPR058626">
    <property type="entry name" value="MdtA-like_b-barrel"/>
</dbReference>
<dbReference type="SUPFAM" id="SSF111369">
    <property type="entry name" value="HlyD-like secretion proteins"/>
    <property type="match status" value="1"/>
</dbReference>
<dbReference type="GO" id="GO:0030313">
    <property type="term" value="C:cell envelope"/>
    <property type="evidence" value="ECO:0007669"/>
    <property type="project" value="UniProtKB-SubCell"/>
</dbReference>
<dbReference type="InterPro" id="IPR058627">
    <property type="entry name" value="MdtA-like_C"/>
</dbReference>
<keyword evidence="10" id="KW-1185">Reference proteome</keyword>
<accession>A0A5C7FH09</accession>
<feature type="region of interest" description="Disordered" evidence="3">
    <location>
        <begin position="376"/>
        <end position="396"/>
    </location>
</feature>
<dbReference type="GO" id="GO:0046677">
    <property type="term" value="P:response to antibiotic"/>
    <property type="evidence" value="ECO:0007669"/>
    <property type="project" value="TreeGrafter"/>
</dbReference>
<dbReference type="Pfam" id="PF25944">
    <property type="entry name" value="Beta-barrel_RND"/>
    <property type="match status" value="1"/>
</dbReference>
<protein>
    <submittedName>
        <fullName evidence="9">Efflux RND transporter periplasmic adaptor subunit</fullName>
    </submittedName>
</protein>
<dbReference type="Pfam" id="PF25967">
    <property type="entry name" value="RND-MFP_C"/>
    <property type="match status" value="1"/>
</dbReference>
<evidence type="ECO:0000259" key="5">
    <source>
        <dbReference type="Pfam" id="PF25876"/>
    </source>
</evidence>
<keyword evidence="4" id="KW-0472">Membrane</keyword>
<dbReference type="Gene3D" id="1.10.287.470">
    <property type="entry name" value="Helix hairpin bin"/>
    <property type="match status" value="1"/>
</dbReference>
<dbReference type="Gene3D" id="2.40.50.100">
    <property type="match status" value="1"/>
</dbReference>
<dbReference type="OrthoDB" id="9801814at2"/>
<feature type="domain" description="Multidrug resistance protein MdtA-like alpha-helical hairpin" evidence="5">
    <location>
        <begin position="110"/>
        <end position="179"/>
    </location>
</feature>
<evidence type="ECO:0000259" key="8">
    <source>
        <dbReference type="Pfam" id="PF25967"/>
    </source>
</evidence>
<feature type="transmembrane region" description="Helical" evidence="4">
    <location>
        <begin position="7"/>
        <end position="26"/>
    </location>
</feature>
<dbReference type="EMBL" id="VOXD01000018">
    <property type="protein sequence ID" value="TXF88927.1"/>
    <property type="molecule type" value="Genomic_DNA"/>
</dbReference>
<name>A0A5C7FH09_9BACT</name>
<evidence type="ECO:0000256" key="1">
    <source>
        <dbReference type="ARBA" id="ARBA00004196"/>
    </source>
</evidence>
<dbReference type="InterPro" id="IPR006143">
    <property type="entry name" value="RND_pump_MFP"/>
</dbReference>
<evidence type="ECO:0000313" key="9">
    <source>
        <dbReference type="EMBL" id="TXF88927.1"/>
    </source>
</evidence>
<gene>
    <name evidence="9" type="ORF">FUA23_12785</name>
</gene>
<keyword evidence="4" id="KW-0812">Transmembrane</keyword>
<dbReference type="PANTHER" id="PTHR30158:SF10">
    <property type="entry name" value="CATION EFFLUX PUMP"/>
    <property type="match status" value="1"/>
</dbReference>
<evidence type="ECO:0000313" key="10">
    <source>
        <dbReference type="Proteomes" id="UP000321907"/>
    </source>
</evidence>
<feature type="domain" description="Multidrug resistance protein MdtA-like C-terminal permuted SH3" evidence="8">
    <location>
        <begin position="309"/>
        <end position="368"/>
    </location>
</feature>
<reference evidence="9 10" key="1">
    <citation type="submission" date="2019-08" db="EMBL/GenBank/DDBJ databases">
        <title>Lewinella sp. strain SSH13 Genome sequencing and assembly.</title>
        <authorList>
            <person name="Kim I."/>
        </authorList>
    </citation>
    <scope>NUCLEOTIDE SEQUENCE [LARGE SCALE GENOMIC DNA]</scope>
    <source>
        <strain evidence="9 10">SSH13</strain>
    </source>
</reference>
<feature type="domain" description="Multidrug resistance protein MdtA-like barrel-sandwich hybrid" evidence="6">
    <location>
        <begin position="70"/>
        <end position="211"/>
    </location>
</feature>
<evidence type="ECO:0000259" key="7">
    <source>
        <dbReference type="Pfam" id="PF25944"/>
    </source>
</evidence>
<evidence type="ECO:0000256" key="3">
    <source>
        <dbReference type="SAM" id="MobiDB-lite"/>
    </source>
</evidence>
<dbReference type="NCBIfam" id="TIGR01730">
    <property type="entry name" value="RND_mfp"/>
    <property type="match status" value="1"/>
</dbReference>
<dbReference type="AlphaFoldDB" id="A0A5C7FH09"/>
<dbReference type="Pfam" id="PF25917">
    <property type="entry name" value="BSH_RND"/>
    <property type="match status" value="1"/>
</dbReference>
<dbReference type="GO" id="GO:0005886">
    <property type="term" value="C:plasma membrane"/>
    <property type="evidence" value="ECO:0007669"/>
    <property type="project" value="TreeGrafter"/>
</dbReference>
<dbReference type="GO" id="GO:0022857">
    <property type="term" value="F:transmembrane transporter activity"/>
    <property type="evidence" value="ECO:0007669"/>
    <property type="project" value="InterPro"/>
</dbReference>
<organism evidence="9 10">
    <name type="scientific">Neolewinella aurantiaca</name>
    <dbReference type="NCBI Taxonomy" id="2602767"/>
    <lineage>
        <taxon>Bacteria</taxon>
        <taxon>Pseudomonadati</taxon>
        <taxon>Bacteroidota</taxon>
        <taxon>Saprospiria</taxon>
        <taxon>Saprospirales</taxon>
        <taxon>Lewinellaceae</taxon>
        <taxon>Neolewinella</taxon>
    </lineage>
</organism>
<evidence type="ECO:0000256" key="2">
    <source>
        <dbReference type="ARBA" id="ARBA00009477"/>
    </source>
</evidence>
<dbReference type="Pfam" id="PF25876">
    <property type="entry name" value="HH_MFP_RND"/>
    <property type="match status" value="1"/>
</dbReference>
<comment type="similarity">
    <text evidence="2">Belongs to the membrane fusion protein (MFP) (TC 8.A.1) family.</text>
</comment>
<feature type="compositionally biased region" description="Low complexity" evidence="3">
    <location>
        <begin position="381"/>
        <end position="396"/>
    </location>
</feature>
<dbReference type="Gene3D" id="2.40.420.20">
    <property type="match status" value="1"/>
</dbReference>